<evidence type="ECO:0000313" key="3">
    <source>
        <dbReference type="Proteomes" id="UP000319852"/>
    </source>
</evidence>
<protein>
    <submittedName>
        <fullName evidence="2">Fused phosphoenolpyruvate-protein phosphotransferase PtsP/GAF domain protein</fullName>
    </submittedName>
</protein>
<dbReference type="InterPro" id="IPR029016">
    <property type="entry name" value="GAF-like_dom_sf"/>
</dbReference>
<dbReference type="KEGG" id="amob:HG15A2_44070"/>
<name>A0A517N1R0_9BACT</name>
<dbReference type="Gene3D" id="3.30.450.40">
    <property type="match status" value="1"/>
</dbReference>
<keyword evidence="3" id="KW-1185">Reference proteome</keyword>
<dbReference type="Pfam" id="PF13185">
    <property type="entry name" value="GAF_2"/>
    <property type="match status" value="1"/>
</dbReference>
<feature type="domain" description="GAF" evidence="1">
    <location>
        <begin position="27"/>
        <end position="154"/>
    </location>
</feature>
<sequence>MINEHPIAEQSFLTEDAFNEIFSQTLRLSSVLRDIVAKLGNRLEVDVCSIYLREKDAATLVLAATVGLNQNCVGSLRMGLHEGLAGMVAEEMQPVAIAEATKHPRFKYFPEAEEDAYESFLGVPIDSQGVLVVQTVEPRSYSPVEILRLLNQATMLGACLNKS</sequence>
<dbReference type="EMBL" id="CP036263">
    <property type="protein sequence ID" value="QDT01065.1"/>
    <property type="molecule type" value="Genomic_DNA"/>
</dbReference>
<dbReference type="SUPFAM" id="SSF55781">
    <property type="entry name" value="GAF domain-like"/>
    <property type="match status" value="1"/>
</dbReference>
<gene>
    <name evidence="2" type="ORF">HG15A2_44070</name>
</gene>
<dbReference type="RefSeq" id="WP_145062986.1">
    <property type="nucleotide sequence ID" value="NZ_CP036263.1"/>
</dbReference>
<dbReference type="OrthoDB" id="128645at2"/>
<reference evidence="2 3" key="1">
    <citation type="submission" date="2019-02" db="EMBL/GenBank/DDBJ databases">
        <title>Deep-cultivation of Planctomycetes and their phenomic and genomic characterization uncovers novel biology.</title>
        <authorList>
            <person name="Wiegand S."/>
            <person name="Jogler M."/>
            <person name="Boedeker C."/>
            <person name="Pinto D."/>
            <person name="Vollmers J."/>
            <person name="Rivas-Marin E."/>
            <person name="Kohn T."/>
            <person name="Peeters S.H."/>
            <person name="Heuer A."/>
            <person name="Rast P."/>
            <person name="Oberbeckmann S."/>
            <person name="Bunk B."/>
            <person name="Jeske O."/>
            <person name="Meyerdierks A."/>
            <person name="Storesund J.E."/>
            <person name="Kallscheuer N."/>
            <person name="Luecker S."/>
            <person name="Lage O.M."/>
            <person name="Pohl T."/>
            <person name="Merkel B.J."/>
            <person name="Hornburger P."/>
            <person name="Mueller R.-W."/>
            <person name="Bruemmer F."/>
            <person name="Labrenz M."/>
            <person name="Spormann A.M."/>
            <person name="Op den Camp H."/>
            <person name="Overmann J."/>
            <person name="Amann R."/>
            <person name="Jetten M.S.M."/>
            <person name="Mascher T."/>
            <person name="Medema M.H."/>
            <person name="Devos D.P."/>
            <person name="Kaster A.-K."/>
            <person name="Ovreas L."/>
            <person name="Rohde M."/>
            <person name="Galperin M.Y."/>
            <person name="Jogler C."/>
        </authorList>
    </citation>
    <scope>NUCLEOTIDE SEQUENCE [LARGE SCALE GENOMIC DNA]</scope>
    <source>
        <strain evidence="2 3">HG15A2</strain>
    </source>
</reference>
<keyword evidence="2" id="KW-0670">Pyruvate</keyword>
<keyword evidence="2" id="KW-0808">Transferase</keyword>
<evidence type="ECO:0000259" key="1">
    <source>
        <dbReference type="SMART" id="SM00065"/>
    </source>
</evidence>
<evidence type="ECO:0000313" key="2">
    <source>
        <dbReference type="EMBL" id="QDT01065.1"/>
    </source>
</evidence>
<organism evidence="2 3">
    <name type="scientific">Adhaeretor mobilis</name>
    <dbReference type="NCBI Taxonomy" id="1930276"/>
    <lineage>
        <taxon>Bacteria</taxon>
        <taxon>Pseudomonadati</taxon>
        <taxon>Planctomycetota</taxon>
        <taxon>Planctomycetia</taxon>
        <taxon>Pirellulales</taxon>
        <taxon>Lacipirellulaceae</taxon>
        <taxon>Adhaeretor</taxon>
    </lineage>
</organism>
<dbReference type="AlphaFoldDB" id="A0A517N1R0"/>
<dbReference type="SMART" id="SM00065">
    <property type="entry name" value="GAF"/>
    <property type="match status" value="1"/>
</dbReference>
<dbReference type="InterPro" id="IPR003018">
    <property type="entry name" value="GAF"/>
</dbReference>
<accession>A0A517N1R0</accession>
<proteinExistence type="predicted"/>
<dbReference type="GO" id="GO:0016740">
    <property type="term" value="F:transferase activity"/>
    <property type="evidence" value="ECO:0007669"/>
    <property type="project" value="UniProtKB-KW"/>
</dbReference>
<dbReference type="Proteomes" id="UP000319852">
    <property type="component" value="Chromosome"/>
</dbReference>